<keyword evidence="3 6" id="KW-0812">Transmembrane</keyword>
<feature type="transmembrane region" description="Helical" evidence="6">
    <location>
        <begin position="65"/>
        <end position="87"/>
    </location>
</feature>
<evidence type="ECO:0000313" key="9">
    <source>
        <dbReference type="EMBL" id="ABJ85299.1"/>
    </source>
</evidence>
<evidence type="ECO:0000256" key="6">
    <source>
        <dbReference type="SAM" id="Phobius"/>
    </source>
</evidence>
<dbReference type="InParanoid" id="Q01YG6"/>
<dbReference type="eggNOG" id="COG1983">
    <property type="taxonomic scope" value="Bacteria"/>
</dbReference>
<evidence type="ECO:0000256" key="5">
    <source>
        <dbReference type="ARBA" id="ARBA00023136"/>
    </source>
</evidence>
<protein>
    <submittedName>
        <fullName evidence="9">Phage shock protein C, PspC</fullName>
    </submittedName>
</protein>
<dbReference type="KEGG" id="sus:Acid_4337"/>
<dbReference type="PANTHER" id="PTHR33885">
    <property type="entry name" value="PHAGE SHOCK PROTEIN C"/>
    <property type="match status" value="1"/>
</dbReference>
<dbReference type="STRING" id="234267.Acid_4337"/>
<evidence type="ECO:0000256" key="3">
    <source>
        <dbReference type="ARBA" id="ARBA00022692"/>
    </source>
</evidence>
<dbReference type="OrthoDB" id="7359894at2"/>
<name>Q01YG6_SOLUE</name>
<evidence type="ECO:0000259" key="7">
    <source>
        <dbReference type="Pfam" id="PF04024"/>
    </source>
</evidence>
<dbReference type="PANTHER" id="PTHR33885:SF3">
    <property type="entry name" value="PHAGE SHOCK PROTEIN C"/>
    <property type="match status" value="1"/>
</dbReference>
<feature type="domain" description="Phage shock protein PspC N-terminal" evidence="7">
    <location>
        <begin position="34"/>
        <end position="90"/>
    </location>
</feature>
<evidence type="ECO:0000256" key="4">
    <source>
        <dbReference type="ARBA" id="ARBA00022989"/>
    </source>
</evidence>
<keyword evidence="4 6" id="KW-1133">Transmembrane helix</keyword>
<dbReference type="AlphaFoldDB" id="Q01YG6"/>
<dbReference type="InterPro" id="IPR007168">
    <property type="entry name" value="Phageshock_PspC_N"/>
</dbReference>
<dbReference type="HOGENOM" id="CLU_155030_0_0_0"/>
<dbReference type="InterPro" id="IPR052027">
    <property type="entry name" value="PspC"/>
</dbReference>
<feature type="domain" description="Zinc-ribbon" evidence="8">
    <location>
        <begin position="2"/>
        <end position="23"/>
    </location>
</feature>
<evidence type="ECO:0000256" key="2">
    <source>
        <dbReference type="ARBA" id="ARBA00022475"/>
    </source>
</evidence>
<reference evidence="9" key="1">
    <citation type="submission" date="2006-10" db="EMBL/GenBank/DDBJ databases">
        <title>Complete sequence of Solibacter usitatus Ellin6076.</title>
        <authorList>
            <consortium name="US DOE Joint Genome Institute"/>
            <person name="Copeland A."/>
            <person name="Lucas S."/>
            <person name="Lapidus A."/>
            <person name="Barry K."/>
            <person name="Detter J.C."/>
            <person name="Glavina del Rio T."/>
            <person name="Hammon N."/>
            <person name="Israni S."/>
            <person name="Dalin E."/>
            <person name="Tice H."/>
            <person name="Pitluck S."/>
            <person name="Thompson L.S."/>
            <person name="Brettin T."/>
            <person name="Bruce D."/>
            <person name="Han C."/>
            <person name="Tapia R."/>
            <person name="Gilna P."/>
            <person name="Schmutz J."/>
            <person name="Larimer F."/>
            <person name="Land M."/>
            <person name="Hauser L."/>
            <person name="Kyrpides N."/>
            <person name="Mikhailova N."/>
            <person name="Janssen P.H."/>
            <person name="Kuske C.R."/>
            <person name="Richardson P."/>
        </authorList>
    </citation>
    <scope>NUCLEOTIDE SEQUENCE</scope>
    <source>
        <strain evidence="9">Ellin6076</strain>
    </source>
</reference>
<evidence type="ECO:0000256" key="1">
    <source>
        <dbReference type="ARBA" id="ARBA00004162"/>
    </source>
</evidence>
<dbReference type="GO" id="GO:0005886">
    <property type="term" value="C:plasma membrane"/>
    <property type="evidence" value="ECO:0007669"/>
    <property type="project" value="UniProtKB-SubCell"/>
</dbReference>
<keyword evidence="2" id="KW-1003">Cell membrane</keyword>
<accession>Q01YG6</accession>
<dbReference type="InterPro" id="IPR026870">
    <property type="entry name" value="Zinc_ribbon_dom"/>
</dbReference>
<dbReference type="Pfam" id="PF13240">
    <property type="entry name" value="Zn_Ribbon_1"/>
    <property type="match status" value="1"/>
</dbReference>
<comment type="subcellular location">
    <subcellularLocation>
        <location evidence="1">Cell membrane</location>
        <topology evidence="1">Single-pass membrane protein</topology>
    </subcellularLocation>
</comment>
<proteinExistence type="predicted"/>
<dbReference type="Pfam" id="PF04024">
    <property type="entry name" value="PspC"/>
    <property type="match status" value="1"/>
</dbReference>
<keyword evidence="5 6" id="KW-0472">Membrane</keyword>
<dbReference type="EMBL" id="CP000473">
    <property type="protein sequence ID" value="ABJ85299.1"/>
    <property type="molecule type" value="Genomic_DNA"/>
</dbReference>
<organism evidence="9">
    <name type="scientific">Solibacter usitatus (strain Ellin6076)</name>
    <dbReference type="NCBI Taxonomy" id="234267"/>
    <lineage>
        <taxon>Bacteria</taxon>
        <taxon>Pseudomonadati</taxon>
        <taxon>Acidobacteriota</taxon>
        <taxon>Terriglobia</taxon>
        <taxon>Bryobacterales</taxon>
        <taxon>Solibacteraceae</taxon>
        <taxon>Candidatus Solibacter</taxon>
    </lineage>
</organism>
<evidence type="ECO:0000259" key="8">
    <source>
        <dbReference type="Pfam" id="PF13240"/>
    </source>
</evidence>
<gene>
    <name evidence="9" type="ordered locus">Acid_4337</name>
</gene>
<sequence length="107" mass="11564">MYCTQCGIELRAEDRFCSRCGAATGLAPVPYATKSLMLDKRNKKLAGVCAGFARYCEVDVILVRVIWLAVALATGVGFLAYLVAWIIMPSDRGMAPQTVMAPYPQAG</sequence>